<protein>
    <recommendedName>
        <fullName evidence="1">Chromo domain-containing protein</fullName>
    </recommendedName>
</protein>
<dbReference type="InterPro" id="IPR016197">
    <property type="entry name" value="Chromo-like_dom_sf"/>
</dbReference>
<proteinExistence type="predicted"/>
<organism evidence="2 3">
    <name type="scientific">Mytilus edulis</name>
    <name type="common">Blue mussel</name>
    <dbReference type="NCBI Taxonomy" id="6550"/>
    <lineage>
        <taxon>Eukaryota</taxon>
        <taxon>Metazoa</taxon>
        <taxon>Spiralia</taxon>
        <taxon>Lophotrochozoa</taxon>
        <taxon>Mollusca</taxon>
        <taxon>Bivalvia</taxon>
        <taxon>Autobranchia</taxon>
        <taxon>Pteriomorphia</taxon>
        <taxon>Mytilida</taxon>
        <taxon>Mytiloidea</taxon>
        <taxon>Mytilidae</taxon>
        <taxon>Mytilinae</taxon>
        <taxon>Mytilus</taxon>
    </lineage>
</organism>
<dbReference type="OrthoDB" id="6282662at2759"/>
<accession>A0A8S3UKJ5</accession>
<dbReference type="Proteomes" id="UP000683360">
    <property type="component" value="Unassembled WGS sequence"/>
</dbReference>
<feature type="domain" description="Chromo" evidence="1">
    <location>
        <begin position="144"/>
        <end position="185"/>
    </location>
</feature>
<dbReference type="CDD" id="cd00024">
    <property type="entry name" value="CD_CSD"/>
    <property type="match status" value="1"/>
</dbReference>
<gene>
    <name evidence="2" type="ORF">MEDL_53956</name>
</gene>
<dbReference type="AlphaFoldDB" id="A0A8S3UKJ5"/>
<sequence>MENQTSKYIDVLQKLVDSYNNTPHQSLGGATPASVTKTNEDEIRYMQYVARKKSVSTGVMKHKKKRRQFYKYRVGNQVRISQLKRVFEKGYQENWTLEFFKISKRYRRQQQDIYKLKDTLKSELKGSFYRYEIQKIDQSKTKLYKIEKIVRKRKLDGKDQVLVKWLGWPIKFNSWIFKNSIKDIK</sequence>
<evidence type="ECO:0000313" key="2">
    <source>
        <dbReference type="EMBL" id="CAG2241745.1"/>
    </source>
</evidence>
<evidence type="ECO:0000313" key="3">
    <source>
        <dbReference type="Proteomes" id="UP000683360"/>
    </source>
</evidence>
<dbReference type="SUPFAM" id="SSF54160">
    <property type="entry name" value="Chromo domain-like"/>
    <property type="match status" value="1"/>
</dbReference>
<dbReference type="PANTHER" id="PTHR46585">
    <property type="entry name" value="INTEGRASE CORE DOMAIN CONTAINING PROTEIN"/>
    <property type="match status" value="1"/>
</dbReference>
<name>A0A8S3UKJ5_MYTED</name>
<dbReference type="PANTHER" id="PTHR46585:SF1">
    <property type="entry name" value="CHROMO DOMAIN-CONTAINING PROTEIN"/>
    <property type="match status" value="1"/>
</dbReference>
<dbReference type="Pfam" id="PF00385">
    <property type="entry name" value="Chromo"/>
    <property type="match status" value="1"/>
</dbReference>
<dbReference type="InterPro" id="IPR023780">
    <property type="entry name" value="Chromo_domain"/>
</dbReference>
<dbReference type="Gene3D" id="2.40.50.40">
    <property type="match status" value="1"/>
</dbReference>
<reference evidence="2" key="1">
    <citation type="submission" date="2021-03" db="EMBL/GenBank/DDBJ databases">
        <authorList>
            <person name="Bekaert M."/>
        </authorList>
    </citation>
    <scope>NUCLEOTIDE SEQUENCE</scope>
</reference>
<evidence type="ECO:0000259" key="1">
    <source>
        <dbReference type="PROSITE" id="PS50013"/>
    </source>
</evidence>
<dbReference type="PROSITE" id="PS50013">
    <property type="entry name" value="CHROMO_2"/>
    <property type="match status" value="1"/>
</dbReference>
<dbReference type="EMBL" id="CAJPWZ010002594">
    <property type="protein sequence ID" value="CAG2241745.1"/>
    <property type="molecule type" value="Genomic_DNA"/>
</dbReference>
<dbReference type="InterPro" id="IPR000953">
    <property type="entry name" value="Chromo/chromo_shadow_dom"/>
</dbReference>
<comment type="caution">
    <text evidence="2">The sequence shown here is derived from an EMBL/GenBank/DDBJ whole genome shotgun (WGS) entry which is preliminary data.</text>
</comment>
<keyword evidence="3" id="KW-1185">Reference proteome</keyword>